<evidence type="ECO:0000259" key="5">
    <source>
        <dbReference type="PROSITE" id="PS50931"/>
    </source>
</evidence>
<name>A0A1T4S6G0_VIBCI</name>
<evidence type="ECO:0000256" key="4">
    <source>
        <dbReference type="ARBA" id="ARBA00023163"/>
    </source>
</evidence>
<evidence type="ECO:0000256" key="1">
    <source>
        <dbReference type="ARBA" id="ARBA00009437"/>
    </source>
</evidence>
<dbReference type="PANTHER" id="PTHR30537">
    <property type="entry name" value="HTH-TYPE TRANSCRIPTIONAL REGULATOR"/>
    <property type="match status" value="1"/>
</dbReference>
<keyword evidence="4" id="KW-0804">Transcription</keyword>
<dbReference type="InterPro" id="IPR005119">
    <property type="entry name" value="LysR_subst-bd"/>
</dbReference>
<dbReference type="GO" id="GO:0043565">
    <property type="term" value="F:sequence-specific DNA binding"/>
    <property type="evidence" value="ECO:0007669"/>
    <property type="project" value="TreeGrafter"/>
</dbReference>
<evidence type="ECO:0000313" key="7">
    <source>
        <dbReference type="Proteomes" id="UP000190834"/>
    </source>
</evidence>
<protein>
    <submittedName>
        <fullName evidence="6">Regulatory helix-turn-helix protein, lysR family</fullName>
    </submittedName>
</protein>
<keyword evidence="2" id="KW-0805">Transcription regulation</keyword>
<gene>
    <name evidence="6" type="ORF">SAMN02745782_03052</name>
</gene>
<reference evidence="7" key="1">
    <citation type="submission" date="2017-02" db="EMBL/GenBank/DDBJ databases">
        <authorList>
            <person name="Varghese N."/>
            <person name="Submissions S."/>
        </authorList>
    </citation>
    <scope>NUCLEOTIDE SEQUENCE [LARGE SCALE GENOMIC DNA]</scope>
    <source>
        <strain evidence="7">DSM 19608</strain>
    </source>
</reference>
<dbReference type="SUPFAM" id="SSF46785">
    <property type="entry name" value="Winged helix' DNA-binding domain"/>
    <property type="match status" value="1"/>
</dbReference>
<evidence type="ECO:0000256" key="3">
    <source>
        <dbReference type="ARBA" id="ARBA00023125"/>
    </source>
</evidence>
<dbReference type="InterPro" id="IPR036390">
    <property type="entry name" value="WH_DNA-bd_sf"/>
</dbReference>
<dbReference type="InterPro" id="IPR058163">
    <property type="entry name" value="LysR-type_TF_proteobact-type"/>
</dbReference>
<dbReference type="InterPro" id="IPR000847">
    <property type="entry name" value="LysR_HTH_N"/>
</dbReference>
<proteinExistence type="inferred from homology"/>
<dbReference type="Pfam" id="PF03466">
    <property type="entry name" value="LysR_substrate"/>
    <property type="match status" value="1"/>
</dbReference>
<dbReference type="AlphaFoldDB" id="A0A1T4S6G0"/>
<organism evidence="6 7">
    <name type="scientific">Vibrio cincinnatiensis DSM 19608</name>
    <dbReference type="NCBI Taxonomy" id="1123491"/>
    <lineage>
        <taxon>Bacteria</taxon>
        <taxon>Pseudomonadati</taxon>
        <taxon>Pseudomonadota</taxon>
        <taxon>Gammaproteobacteria</taxon>
        <taxon>Vibrionales</taxon>
        <taxon>Vibrionaceae</taxon>
        <taxon>Vibrio</taxon>
    </lineage>
</organism>
<dbReference type="Gene3D" id="3.40.190.290">
    <property type="match status" value="1"/>
</dbReference>
<keyword evidence="3" id="KW-0238">DNA-binding</keyword>
<feature type="domain" description="HTH lysR-type" evidence="5">
    <location>
        <begin position="8"/>
        <end position="48"/>
    </location>
</feature>
<dbReference type="PROSITE" id="PS50931">
    <property type="entry name" value="HTH_LYSR"/>
    <property type="match status" value="1"/>
</dbReference>
<dbReference type="Proteomes" id="UP000190834">
    <property type="component" value="Unassembled WGS sequence"/>
</dbReference>
<keyword evidence="7" id="KW-1185">Reference proteome</keyword>
<evidence type="ECO:0000313" key="6">
    <source>
        <dbReference type="EMBL" id="SKA23823.1"/>
    </source>
</evidence>
<dbReference type="STRING" id="1123491.SAMN02745782_03052"/>
<dbReference type="EMBL" id="FUXB01000019">
    <property type="protein sequence ID" value="SKA23823.1"/>
    <property type="molecule type" value="Genomic_DNA"/>
</dbReference>
<comment type="similarity">
    <text evidence="1">Belongs to the LysR transcriptional regulatory family.</text>
</comment>
<accession>A0A1T4S6G0</accession>
<dbReference type="GO" id="GO:0003700">
    <property type="term" value="F:DNA-binding transcription factor activity"/>
    <property type="evidence" value="ECO:0007669"/>
    <property type="project" value="InterPro"/>
</dbReference>
<evidence type="ECO:0000256" key="2">
    <source>
        <dbReference type="ARBA" id="ARBA00023015"/>
    </source>
</evidence>
<dbReference type="PANTHER" id="PTHR30537:SF21">
    <property type="entry name" value="HTH-TYPE TRANSCRIPTIONAL REGULATOR SINR-RELATED"/>
    <property type="match status" value="1"/>
</dbReference>
<dbReference type="GO" id="GO:0006351">
    <property type="term" value="P:DNA-templated transcription"/>
    <property type="evidence" value="ECO:0007669"/>
    <property type="project" value="TreeGrafter"/>
</dbReference>
<sequence>MSSPMKALNDLNIFVETAHQSSFSQAAHSLDVTPAAVSAAIKRLEAQLVKPSDLLSHSCLCFMLSDTYHNRWTFWKAGESETVVVKSQRSANDGDVVRRWAISGYGIAYKSLLDISADIIDERLVPLLPEWQSEPCPVYLVCADKRLLNHPTRALHQFLKQKCEQRMLQLCDIMSQRYSQTV</sequence>
<dbReference type="SUPFAM" id="SSF53850">
    <property type="entry name" value="Periplasmic binding protein-like II"/>
    <property type="match status" value="1"/>
</dbReference>